<feature type="binding site" evidence="6">
    <location>
        <position position="213"/>
    </location>
    <ligand>
        <name>Mg(2+)</name>
        <dbReference type="ChEBI" id="CHEBI:18420"/>
        <label>1</label>
    </ligand>
</feature>
<evidence type="ECO:0000256" key="5">
    <source>
        <dbReference type="PIRSR" id="PIRSR604808-1"/>
    </source>
</evidence>
<reference evidence="10 11" key="1">
    <citation type="submission" date="2019-06" db="EMBL/GenBank/DDBJ databases">
        <title>Sequencing the genomes of 1000 actinobacteria strains.</title>
        <authorList>
            <person name="Klenk H.-P."/>
        </authorList>
    </citation>
    <scope>NUCLEOTIDE SEQUENCE [LARGE SCALE GENOMIC DNA]</scope>
    <source>
        <strain evidence="10 11">DSM 18935</strain>
    </source>
</reference>
<dbReference type="SUPFAM" id="SSF56219">
    <property type="entry name" value="DNase I-like"/>
    <property type="match status" value="1"/>
</dbReference>
<gene>
    <name evidence="10" type="ORF">FB557_0282</name>
</gene>
<feature type="active site" description="Proton acceptor" evidence="5">
    <location>
        <position position="314"/>
    </location>
</feature>
<evidence type="ECO:0000256" key="2">
    <source>
        <dbReference type="ARBA" id="ARBA00022723"/>
    </source>
</evidence>
<sequence>MSSPLRVASYNVNGIRAAQRRGFEQWLARRDPDVVALQEVRCPVDQVPEGVFGHLHATYEPGQIPGRNGVAVLTREPPAAVRTWSGQAWAIPSRLGPGGPHTPGGDGTQPGEGSRLDTPFATLARGISRYADEGRYVEVDLADRPLTVASLYLPKGGLPVELQKPGRMREAPDGGVKHERKLHFMDALARHVTRSRKAARDAGREFLLMGDLNIAHLTHDVRNWRRSHQAEGFLPVEREWIDTLIGPRTLVDVLRRQVGEVDGPYSWWSWMGQAFTNDVGWRIDYHLATPGLARTAVAAGVDREPSYEERVSDHAPVVVDYDLGGWTT</sequence>
<comment type="similarity">
    <text evidence="1">Belongs to the DNA repair enzymes AP/ExoA family.</text>
</comment>
<dbReference type="InterPro" id="IPR005135">
    <property type="entry name" value="Endo/exonuclease/phosphatase"/>
</dbReference>
<feature type="site" description="Important for catalytic activity" evidence="7">
    <location>
        <position position="284"/>
    </location>
</feature>
<name>A0A560WGP8_9MICO</name>
<dbReference type="GO" id="GO:0046872">
    <property type="term" value="F:metal ion binding"/>
    <property type="evidence" value="ECO:0007669"/>
    <property type="project" value="UniProtKB-KW"/>
</dbReference>
<feature type="active site" description="Proton donor/acceptor" evidence="5">
    <location>
        <position position="211"/>
    </location>
</feature>
<keyword evidence="11" id="KW-1185">Reference proteome</keyword>
<proteinExistence type="inferred from homology"/>
<feature type="binding site" evidence="6">
    <location>
        <position position="11"/>
    </location>
    <ligand>
        <name>Mg(2+)</name>
        <dbReference type="ChEBI" id="CHEBI:18420"/>
        <label>1</label>
    </ligand>
</feature>
<feature type="site" description="Transition state stabilizer" evidence="7">
    <location>
        <position position="213"/>
    </location>
</feature>
<dbReference type="PANTHER" id="PTHR43250:SF2">
    <property type="entry name" value="EXODEOXYRIBONUCLEASE III"/>
    <property type="match status" value="1"/>
</dbReference>
<feature type="binding site" evidence="6">
    <location>
        <position position="39"/>
    </location>
    <ligand>
        <name>Mg(2+)</name>
        <dbReference type="ChEBI" id="CHEBI:18420"/>
        <label>1</label>
    </ligand>
</feature>
<comment type="cofactor">
    <cofactor evidence="6">
        <name>Mg(2+)</name>
        <dbReference type="ChEBI" id="CHEBI:18420"/>
    </cofactor>
    <cofactor evidence="6">
        <name>Mn(2+)</name>
        <dbReference type="ChEBI" id="CHEBI:29035"/>
    </cofactor>
    <text evidence="6">Probably binds two magnesium or manganese ions per subunit.</text>
</comment>
<feature type="active site" evidence="5">
    <location>
        <position position="152"/>
    </location>
</feature>
<keyword evidence="4 6" id="KW-0460">Magnesium</keyword>
<evidence type="ECO:0000256" key="7">
    <source>
        <dbReference type="PIRSR" id="PIRSR604808-3"/>
    </source>
</evidence>
<evidence type="ECO:0000256" key="8">
    <source>
        <dbReference type="SAM" id="MobiDB-lite"/>
    </source>
</evidence>
<dbReference type="Gene3D" id="3.60.10.10">
    <property type="entry name" value="Endonuclease/exonuclease/phosphatase"/>
    <property type="match status" value="1"/>
</dbReference>
<dbReference type="InterPro" id="IPR036691">
    <property type="entry name" value="Endo/exonu/phosph_ase_sf"/>
</dbReference>
<feature type="compositionally biased region" description="Gly residues" evidence="8">
    <location>
        <begin position="96"/>
        <end position="110"/>
    </location>
</feature>
<dbReference type="Proteomes" id="UP000315628">
    <property type="component" value="Unassembled WGS sequence"/>
</dbReference>
<keyword evidence="6" id="KW-0464">Manganese</keyword>
<protein>
    <submittedName>
        <fullName evidence="10">Exodeoxyribonuclease-3</fullName>
    </submittedName>
</protein>
<comment type="caution">
    <text evidence="10">The sequence shown here is derived from an EMBL/GenBank/DDBJ whole genome shotgun (WGS) entry which is preliminary data.</text>
</comment>
<evidence type="ECO:0000313" key="10">
    <source>
        <dbReference type="EMBL" id="TWD16746.1"/>
    </source>
</evidence>
<feature type="binding site" evidence="6">
    <location>
        <position position="211"/>
    </location>
    <ligand>
        <name>Mg(2+)</name>
        <dbReference type="ChEBI" id="CHEBI:18420"/>
        <label>1</label>
    </ligand>
</feature>
<evidence type="ECO:0000259" key="9">
    <source>
        <dbReference type="Pfam" id="PF03372"/>
    </source>
</evidence>
<dbReference type="Pfam" id="PF03372">
    <property type="entry name" value="Exo_endo_phos"/>
    <property type="match status" value="1"/>
</dbReference>
<evidence type="ECO:0000256" key="6">
    <source>
        <dbReference type="PIRSR" id="PIRSR604808-2"/>
    </source>
</evidence>
<dbReference type="InterPro" id="IPR004808">
    <property type="entry name" value="AP_endonuc_1"/>
</dbReference>
<dbReference type="NCBIfam" id="TIGR00633">
    <property type="entry name" value="xth"/>
    <property type="match status" value="1"/>
</dbReference>
<feature type="binding site" evidence="6">
    <location>
        <position position="314"/>
    </location>
    <ligand>
        <name>Mg(2+)</name>
        <dbReference type="ChEBI" id="CHEBI:18420"/>
        <label>1</label>
    </ligand>
</feature>
<dbReference type="GO" id="GO:0006281">
    <property type="term" value="P:DNA repair"/>
    <property type="evidence" value="ECO:0007669"/>
    <property type="project" value="InterPro"/>
</dbReference>
<evidence type="ECO:0000313" key="11">
    <source>
        <dbReference type="Proteomes" id="UP000315628"/>
    </source>
</evidence>
<evidence type="ECO:0000256" key="1">
    <source>
        <dbReference type="ARBA" id="ARBA00007092"/>
    </source>
</evidence>
<organism evidence="10 11">
    <name type="scientific">Marihabitans asiaticum</name>
    <dbReference type="NCBI Taxonomy" id="415218"/>
    <lineage>
        <taxon>Bacteria</taxon>
        <taxon>Bacillati</taxon>
        <taxon>Actinomycetota</taxon>
        <taxon>Actinomycetes</taxon>
        <taxon>Micrococcales</taxon>
        <taxon>Intrasporangiaceae</taxon>
        <taxon>Marihabitans</taxon>
    </lineage>
</organism>
<dbReference type="GO" id="GO:0008311">
    <property type="term" value="F:double-stranded DNA 3'-5' DNA exonuclease activity"/>
    <property type="evidence" value="ECO:0007669"/>
    <property type="project" value="InterPro"/>
</dbReference>
<dbReference type="EMBL" id="VIUW01000001">
    <property type="protein sequence ID" value="TWD16746.1"/>
    <property type="molecule type" value="Genomic_DNA"/>
</dbReference>
<feature type="binding site" evidence="6">
    <location>
        <position position="313"/>
    </location>
    <ligand>
        <name>Mg(2+)</name>
        <dbReference type="ChEBI" id="CHEBI:18420"/>
        <label>1</label>
    </ligand>
</feature>
<dbReference type="PANTHER" id="PTHR43250">
    <property type="entry name" value="EXODEOXYRIBONUCLEASE III"/>
    <property type="match status" value="1"/>
</dbReference>
<keyword evidence="2 6" id="KW-0479">Metal-binding</keyword>
<feature type="domain" description="Endonuclease/exonuclease/phosphatase" evidence="9">
    <location>
        <begin position="8"/>
        <end position="314"/>
    </location>
</feature>
<feature type="site" description="Interaction with DNA substrate" evidence="7">
    <location>
        <position position="314"/>
    </location>
</feature>
<feature type="region of interest" description="Disordered" evidence="8">
    <location>
        <begin position="90"/>
        <end position="117"/>
    </location>
</feature>
<dbReference type="InterPro" id="IPR037493">
    <property type="entry name" value="ExoIII-like"/>
</dbReference>
<evidence type="ECO:0000256" key="4">
    <source>
        <dbReference type="ARBA" id="ARBA00022842"/>
    </source>
</evidence>
<dbReference type="AlphaFoldDB" id="A0A560WGP8"/>
<dbReference type="PROSITE" id="PS51435">
    <property type="entry name" value="AP_NUCLEASE_F1_4"/>
    <property type="match status" value="1"/>
</dbReference>
<evidence type="ECO:0000256" key="3">
    <source>
        <dbReference type="ARBA" id="ARBA00022801"/>
    </source>
</evidence>
<accession>A0A560WGP8</accession>
<keyword evidence="3" id="KW-0378">Hydrolase</keyword>